<proteinExistence type="predicted"/>
<reference evidence="1" key="2">
    <citation type="journal article" name="Front. Microbiol.">
        <title>Degradative Capacity of Two Strains of Rhodonia placenta: From Phenotype to Genotype.</title>
        <authorList>
            <person name="Kolle M."/>
            <person name="Horta M.A.C."/>
            <person name="Nowrousian M."/>
            <person name="Ohm R.A."/>
            <person name="Benz J.P."/>
            <person name="Pilgard A."/>
        </authorList>
    </citation>
    <scope>NUCLEOTIDE SEQUENCE</scope>
    <source>
        <strain evidence="1">FPRL280</strain>
    </source>
</reference>
<evidence type="ECO:0000313" key="2">
    <source>
        <dbReference type="Proteomes" id="UP000639403"/>
    </source>
</evidence>
<protein>
    <submittedName>
        <fullName evidence="1">Uncharacterized protein</fullName>
    </submittedName>
</protein>
<reference evidence="1" key="1">
    <citation type="submission" date="2020-11" db="EMBL/GenBank/DDBJ databases">
        <authorList>
            <person name="Koelle M."/>
            <person name="Horta M.A.C."/>
            <person name="Nowrousian M."/>
            <person name="Ohm R.A."/>
            <person name="Benz P."/>
            <person name="Pilgard A."/>
        </authorList>
    </citation>
    <scope>NUCLEOTIDE SEQUENCE</scope>
    <source>
        <strain evidence="1">FPRL280</strain>
    </source>
</reference>
<dbReference type="EMBL" id="JADOXO010000390">
    <property type="protein sequence ID" value="KAF9805317.1"/>
    <property type="molecule type" value="Genomic_DNA"/>
</dbReference>
<accession>A0A8H7NV64</accession>
<organism evidence="1 2">
    <name type="scientific">Rhodonia placenta</name>
    <dbReference type="NCBI Taxonomy" id="104341"/>
    <lineage>
        <taxon>Eukaryota</taxon>
        <taxon>Fungi</taxon>
        <taxon>Dikarya</taxon>
        <taxon>Basidiomycota</taxon>
        <taxon>Agaricomycotina</taxon>
        <taxon>Agaricomycetes</taxon>
        <taxon>Polyporales</taxon>
        <taxon>Adustoporiaceae</taxon>
        <taxon>Rhodonia</taxon>
    </lineage>
</organism>
<dbReference type="AlphaFoldDB" id="A0A8H7NV64"/>
<dbReference type="Proteomes" id="UP000639403">
    <property type="component" value="Unassembled WGS sequence"/>
</dbReference>
<evidence type="ECO:0000313" key="1">
    <source>
        <dbReference type="EMBL" id="KAF9805317.1"/>
    </source>
</evidence>
<name>A0A8H7NV64_9APHY</name>
<comment type="caution">
    <text evidence="1">The sequence shown here is derived from an EMBL/GenBank/DDBJ whole genome shotgun (WGS) entry which is preliminary data.</text>
</comment>
<gene>
    <name evidence="1" type="ORF">IEO21_09093</name>
</gene>
<sequence>MPPRQASALLVEPMRCAIFLHAGPGFDCFRTFDGEVQLCSAEMASICSAYLINSYLLAAQVKEIGNSPQDYARPRQRHVLWWLLHSLIGTTTMSSVGSTQIYAARSLSIMAVSHLPKAGPMGGRLGKAWPAISNGSTTLELARVTSELAEQDATYRRDAGRSASTRRTEQGIPFVLCAGVTKEINIVPVINGMRVRGGAKTRQ</sequence>